<gene>
    <name evidence="2" type="ORF">MM415A01315_0006</name>
    <name evidence="1" type="ORF">MM415B01776_0019</name>
</gene>
<accession>A0A6M3K6T9</accession>
<sequence length="65" mass="7973">MDKAERQEYDKCFQEREELKAELKRANEFKNSYEAFYHYWKKRNDEANSYIDELLTLMEGLDKGI</sequence>
<reference evidence="2" key="1">
    <citation type="submission" date="2020-03" db="EMBL/GenBank/DDBJ databases">
        <title>The deep terrestrial virosphere.</title>
        <authorList>
            <person name="Holmfeldt K."/>
            <person name="Nilsson E."/>
            <person name="Simone D."/>
            <person name="Lopez-Fernandez M."/>
            <person name="Wu X."/>
            <person name="de Brujin I."/>
            <person name="Lundin D."/>
            <person name="Andersson A."/>
            <person name="Bertilsson S."/>
            <person name="Dopson M."/>
        </authorList>
    </citation>
    <scope>NUCLEOTIDE SEQUENCE</scope>
    <source>
        <strain evidence="2">MM415A01315</strain>
        <strain evidence="1">MM415B01776</strain>
    </source>
</reference>
<dbReference type="EMBL" id="MT142280">
    <property type="protein sequence ID" value="QJA77375.1"/>
    <property type="molecule type" value="Genomic_DNA"/>
</dbReference>
<name>A0A6M3K6T9_9ZZZZ</name>
<protein>
    <submittedName>
        <fullName evidence="2">Uncharacterized protein</fullName>
    </submittedName>
</protein>
<proteinExistence type="predicted"/>
<evidence type="ECO:0000313" key="1">
    <source>
        <dbReference type="EMBL" id="QJA56901.1"/>
    </source>
</evidence>
<organism evidence="2">
    <name type="scientific">viral metagenome</name>
    <dbReference type="NCBI Taxonomy" id="1070528"/>
    <lineage>
        <taxon>unclassified sequences</taxon>
        <taxon>metagenomes</taxon>
        <taxon>organismal metagenomes</taxon>
    </lineage>
</organism>
<dbReference type="EMBL" id="MT141244">
    <property type="protein sequence ID" value="QJA56901.1"/>
    <property type="molecule type" value="Genomic_DNA"/>
</dbReference>
<evidence type="ECO:0000313" key="2">
    <source>
        <dbReference type="EMBL" id="QJA77375.1"/>
    </source>
</evidence>
<dbReference type="AlphaFoldDB" id="A0A6M3K6T9"/>